<dbReference type="GO" id="GO:1902412">
    <property type="term" value="P:regulation of mitotic cytokinesis"/>
    <property type="evidence" value="ECO:0007669"/>
    <property type="project" value="TreeGrafter"/>
</dbReference>
<feature type="region of interest" description="Disordered" evidence="3">
    <location>
        <begin position="380"/>
        <end position="411"/>
    </location>
</feature>
<proteinExistence type="predicted"/>
<keyword evidence="2" id="KW-0677">Repeat</keyword>
<organism evidence="4 5">
    <name type="scientific">Laetiporus sulphureus 93-53</name>
    <dbReference type="NCBI Taxonomy" id="1314785"/>
    <lineage>
        <taxon>Eukaryota</taxon>
        <taxon>Fungi</taxon>
        <taxon>Dikarya</taxon>
        <taxon>Basidiomycota</taxon>
        <taxon>Agaricomycotina</taxon>
        <taxon>Agaricomycetes</taxon>
        <taxon>Polyporales</taxon>
        <taxon>Laetiporus</taxon>
    </lineage>
</organism>
<dbReference type="PROSITE" id="PS51450">
    <property type="entry name" value="LRR"/>
    <property type="match status" value="5"/>
</dbReference>
<dbReference type="SMART" id="SM00365">
    <property type="entry name" value="LRR_SD22"/>
    <property type="match status" value="5"/>
</dbReference>
<dbReference type="InterPro" id="IPR052574">
    <property type="entry name" value="CDIRP"/>
</dbReference>
<dbReference type="Pfam" id="PF13855">
    <property type="entry name" value="LRR_8"/>
    <property type="match status" value="2"/>
</dbReference>
<evidence type="ECO:0008006" key="6">
    <source>
        <dbReference type="Google" id="ProtNLM"/>
    </source>
</evidence>
<dbReference type="SMART" id="SM00369">
    <property type="entry name" value="LRR_TYP"/>
    <property type="match status" value="6"/>
</dbReference>
<dbReference type="GO" id="GO:0035591">
    <property type="term" value="F:signaling adaptor activity"/>
    <property type="evidence" value="ECO:0007669"/>
    <property type="project" value="TreeGrafter"/>
</dbReference>
<reference evidence="4 5" key="1">
    <citation type="journal article" date="2016" name="Mol. Biol. Evol.">
        <title>Comparative Genomics of Early-Diverging Mushroom-Forming Fungi Provides Insights into the Origins of Lignocellulose Decay Capabilities.</title>
        <authorList>
            <person name="Nagy L.G."/>
            <person name="Riley R."/>
            <person name="Tritt A."/>
            <person name="Adam C."/>
            <person name="Daum C."/>
            <person name="Floudas D."/>
            <person name="Sun H."/>
            <person name="Yadav J.S."/>
            <person name="Pangilinan J."/>
            <person name="Larsson K.H."/>
            <person name="Matsuura K."/>
            <person name="Barry K."/>
            <person name="Labutti K."/>
            <person name="Kuo R."/>
            <person name="Ohm R.A."/>
            <person name="Bhattacharya S.S."/>
            <person name="Shirouzu T."/>
            <person name="Yoshinaga Y."/>
            <person name="Martin F.M."/>
            <person name="Grigoriev I.V."/>
            <person name="Hibbett D.S."/>
        </authorList>
    </citation>
    <scope>NUCLEOTIDE SEQUENCE [LARGE SCALE GENOMIC DNA]</scope>
    <source>
        <strain evidence="4 5">93-53</strain>
    </source>
</reference>
<evidence type="ECO:0000256" key="2">
    <source>
        <dbReference type="ARBA" id="ARBA00022737"/>
    </source>
</evidence>
<dbReference type="GeneID" id="63828941"/>
<dbReference type="SUPFAM" id="SSF52058">
    <property type="entry name" value="L domain-like"/>
    <property type="match status" value="2"/>
</dbReference>
<feature type="region of interest" description="Disordered" evidence="3">
    <location>
        <begin position="1316"/>
        <end position="1365"/>
    </location>
</feature>
<dbReference type="GO" id="GO:0061499">
    <property type="term" value="C:outer plaque of mitotic spindle pole body"/>
    <property type="evidence" value="ECO:0007669"/>
    <property type="project" value="TreeGrafter"/>
</dbReference>
<dbReference type="RefSeq" id="XP_040769778.1">
    <property type="nucleotide sequence ID" value="XM_040911913.1"/>
</dbReference>
<keyword evidence="1" id="KW-0433">Leucine-rich repeat</keyword>
<dbReference type="STRING" id="1314785.A0A165HSK7"/>
<dbReference type="EMBL" id="KV427606">
    <property type="protein sequence ID" value="KZT12130.1"/>
    <property type="molecule type" value="Genomic_DNA"/>
</dbReference>
<feature type="region of interest" description="Disordered" evidence="3">
    <location>
        <begin position="1430"/>
        <end position="1453"/>
    </location>
</feature>
<evidence type="ECO:0000313" key="4">
    <source>
        <dbReference type="EMBL" id="KZT12130.1"/>
    </source>
</evidence>
<dbReference type="OrthoDB" id="7451790at2759"/>
<dbReference type="PANTHER" id="PTHR47566">
    <property type="match status" value="1"/>
</dbReference>
<feature type="compositionally biased region" description="Low complexity" evidence="3">
    <location>
        <begin position="532"/>
        <end position="545"/>
    </location>
</feature>
<keyword evidence="5" id="KW-1185">Reference proteome</keyword>
<gene>
    <name evidence="4" type="ORF">LAESUDRAFT_754633</name>
</gene>
<feature type="compositionally biased region" description="Low complexity" evidence="3">
    <location>
        <begin position="1346"/>
        <end position="1361"/>
    </location>
</feature>
<sequence length="1463" mass="158250">MFARPAWQTDELADEWVNQDDEPSSRGQSSSDLSLTQPLESVIVQHGDLNYGSIHVRGTFLVKDDVPATPFLQRMPGRQQPSSNNLFSPHPLERMFESPPTTSHDRTASPPPRAIVPGVAVTLSKACMPTQDDIVAIRAEDEVQRDLANPYAMRGIPGSTDFPFTFEAQLPRSSAGAGDQDGAHRDSVLPHISTTGTAPTHMDPPLRLFQFNYDTYTRDHLSAIVDSIAVNTPSGGSDTANYGDTTSPSASSLAPDSSPLCLRSAKRIKLSSSTGFQSRGDRAALILRPPLQRRKFKGEPRLLMATAKKATPMSTMATIGTTRSSASRSTLTPHIRRSAFRSSPLRHPPVTFAEAPSKGIFPAVDYRAQAADLMAQIRNDIKRPRRPSMDDSSLRVQVDGDSDSSLKVPSGRTSLFANAPSNTECVNEANVQPLCTHGLARSSNATDPGNRALTERIFKLSLDPRKLDQFSGPSAGVAVIIADATPPTAENSHGHEHNPTLLAPPGIAAVQSSPFTRSGKIQDLTRFVSSSTASGTTLTTGSTGSFVKHPGPKQITRITPEDVPTLPDRVGRMVFDKASMRWVKAATDTPGGGDLDNANGKSEYESEDPFHDIESIRDERESSRRSHESATSLGRQQRRYDERTREELDAHDDGAGLTLFVFDIPATDVIPHNNRKYPEDMSAITDSEDDLDDGLGDAGHSAAIEDSSDDSFDGGQRLEEHATIPASQTSPPEPLIPPQSSVPRQAASPFLTPAARQPTKSSSVAPASALKDPQKFCTPALQQAPRRSVSFSDGKRDGPIIGLGRNAPAPDGPGAEAEDGSPLAAGTSRRSSVLVPSARSKRIAEMLGDLGEPEESPLRTSNSARPVVDERQQHTAPDPSGNEIEIATGTPNSDIPRRVFSRPQPVQSASTSAAAHRTFLTECSFGVAHDRLVQVITDVQPFEPHWENLTSIDLSRVNLDSVARLKEFLPRLDSLSLNSNHLSWLSGIPDTVRSLSVASNLLTSLTSFGHLPNLSHLDISHNQIDSLRQLECLRHLRELRADGNRIVDIDGLQQMDGLAKLSLQDNAIRSIDLRQYRWTRLEMLNLSHNRLASVVGLASLSALVALNLDNNLLEELDPDGPLTRLRLLRMSGNRLTQLNASAFLHLRTLYADNNALGAISHLGRLTRLESLSVRNQGGRTGLTLSIREIRDVKRLYLSGNALKPGFISEPCYNLLYLELAACRLTALPSDLARVIPNVRVLNLNYNFLEDVRPLAGLLRLRKLTIIGSRLKSARQLVKALKGMTDIEMLDFRMNPCTLGWYLPLLIRDVPGALQPSDAAGGGPASREDGAWTHARPSRNGHKARDSSPSASPSRGASVSVPTPGASASVWKDLDAKFRRDLPDEAYVGRLAYRGLVMRACPAIRVLDGVEISRKEREKAEQVLKGAVGMARRPGEGAGGGGRAGGGEGGISSIGEREAAFHAF</sequence>
<evidence type="ECO:0000256" key="1">
    <source>
        <dbReference type="ARBA" id="ARBA00022614"/>
    </source>
</evidence>
<feature type="region of interest" description="Disordered" evidence="3">
    <location>
        <begin position="239"/>
        <end position="258"/>
    </location>
</feature>
<dbReference type="GO" id="GO:0031028">
    <property type="term" value="P:septation initiation signaling"/>
    <property type="evidence" value="ECO:0007669"/>
    <property type="project" value="TreeGrafter"/>
</dbReference>
<feature type="region of interest" description="Disordered" evidence="3">
    <location>
        <begin position="1"/>
        <end position="34"/>
    </location>
</feature>
<feature type="region of interest" description="Disordered" evidence="3">
    <location>
        <begin position="671"/>
        <end position="898"/>
    </location>
</feature>
<dbReference type="InterPro" id="IPR001611">
    <property type="entry name" value="Leu-rich_rpt"/>
</dbReference>
<feature type="compositionally biased region" description="Basic and acidic residues" evidence="3">
    <location>
        <begin position="602"/>
        <end position="628"/>
    </location>
</feature>
<feature type="compositionally biased region" description="Acidic residues" evidence="3">
    <location>
        <begin position="11"/>
        <end position="22"/>
    </location>
</feature>
<dbReference type="InParanoid" id="A0A165HSK7"/>
<evidence type="ECO:0000313" key="5">
    <source>
        <dbReference type="Proteomes" id="UP000076871"/>
    </source>
</evidence>
<dbReference type="Proteomes" id="UP000076871">
    <property type="component" value="Unassembled WGS sequence"/>
</dbReference>
<feature type="compositionally biased region" description="Low complexity" evidence="3">
    <location>
        <begin position="244"/>
        <end position="258"/>
    </location>
</feature>
<dbReference type="InterPro" id="IPR032675">
    <property type="entry name" value="LRR_dom_sf"/>
</dbReference>
<accession>A0A165HSK7</accession>
<dbReference type="InterPro" id="IPR003591">
    <property type="entry name" value="Leu-rich_rpt_typical-subtyp"/>
</dbReference>
<feature type="region of interest" description="Disordered" evidence="3">
    <location>
        <begin position="532"/>
        <end position="553"/>
    </location>
</feature>
<feature type="compositionally biased region" description="Acidic residues" evidence="3">
    <location>
        <begin position="686"/>
        <end position="695"/>
    </location>
</feature>
<dbReference type="Gene3D" id="3.80.10.10">
    <property type="entry name" value="Ribonuclease Inhibitor"/>
    <property type="match status" value="2"/>
</dbReference>
<feature type="compositionally biased region" description="Low complexity" evidence="3">
    <location>
        <begin position="25"/>
        <end position="34"/>
    </location>
</feature>
<evidence type="ECO:0000256" key="3">
    <source>
        <dbReference type="SAM" id="MobiDB-lite"/>
    </source>
</evidence>
<protein>
    <recommendedName>
        <fullName evidence="6">L domain-like protein</fullName>
    </recommendedName>
</protein>
<dbReference type="PANTHER" id="PTHR47566:SF1">
    <property type="entry name" value="PROTEIN NUD1"/>
    <property type="match status" value="1"/>
</dbReference>
<feature type="compositionally biased region" description="Basic and acidic residues" evidence="3">
    <location>
        <begin position="380"/>
        <end position="393"/>
    </location>
</feature>
<feature type="compositionally biased region" description="Basic and acidic residues" evidence="3">
    <location>
        <begin position="638"/>
        <end position="649"/>
    </location>
</feature>
<name>A0A165HSK7_9APHY</name>
<feature type="region of interest" description="Disordered" evidence="3">
    <location>
        <begin position="585"/>
        <end position="649"/>
    </location>
</feature>
<feature type="compositionally biased region" description="Gly residues" evidence="3">
    <location>
        <begin position="1435"/>
        <end position="1451"/>
    </location>
</feature>